<proteinExistence type="predicted"/>
<evidence type="ECO:0000259" key="3">
    <source>
        <dbReference type="PROSITE" id="PS50835"/>
    </source>
</evidence>
<dbReference type="Pfam" id="PF13927">
    <property type="entry name" value="Ig_3"/>
    <property type="match status" value="1"/>
</dbReference>
<dbReference type="InterPro" id="IPR003598">
    <property type="entry name" value="Ig_sub2"/>
</dbReference>
<dbReference type="Gene3D" id="2.60.40.10">
    <property type="entry name" value="Immunoglobulins"/>
    <property type="match status" value="2"/>
</dbReference>
<dbReference type="eggNOG" id="ENOG502QUZM">
    <property type="taxonomic scope" value="Eukaryota"/>
</dbReference>
<gene>
    <name evidence="4" type="ORF">DAPPUDRAFT_99521</name>
</gene>
<dbReference type="InterPro" id="IPR052039">
    <property type="entry name" value="Caspase-related_regulators"/>
</dbReference>
<dbReference type="PANTHER" id="PTHR22576:SF37">
    <property type="entry name" value="MUCOSA-ASSOCIATED LYMPHOID TISSUE LYMPHOMA TRANSLOCATION PROTEIN 1"/>
    <property type="match status" value="1"/>
</dbReference>
<dbReference type="FunFam" id="2.60.40.10:FF:000032">
    <property type="entry name" value="palladin isoform X1"/>
    <property type="match status" value="1"/>
</dbReference>
<dbReference type="PROSITE" id="PS50835">
    <property type="entry name" value="IG_LIKE"/>
    <property type="match status" value="2"/>
</dbReference>
<evidence type="ECO:0000313" key="4">
    <source>
        <dbReference type="EMBL" id="EFX84412.1"/>
    </source>
</evidence>
<dbReference type="SMART" id="SM00409">
    <property type="entry name" value="IG"/>
    <property type="match status" value="2"/>
</dbReference>
<dbReference type="AlphaFoldDB" id="E9G767"/>
<organism evidence="4 5">
    <name type="scientific">Daphnia pulex</name>
    <name type="common">Water flea</name>
    <dbReference type="NCBI Taxonomy" id="6669"/>
    <lineage>
        <taxon>Eukaryota</taxon>
        <taxon>Metazoa</taxon>
        <taxon>Ecdysozoa</taxon>
        <taxon>Arthropoda</taxon>
        <taxon>Crustacea</taxon>
        <taxon>Branchiopoda</taxon>
        <taxon>Diplostraca</taxon>
        <taxon>Cladocera</taxon>
        <taxon>Anomopoda</taxon>
        <taxon>Daphniidae</taxon>
        <taxon>Daphnia</taxon>
    </lineage>
</organism>
<dbReference type="InterPro" id="IPR036179">
    <property type="entry name" value="Ig-like_dom_sf"/>
</dbReference>
<evidence type="ECO:0000313" key="5">
    <source>
        <dbReference type="Proteomes" id="UP000000305"/>
    </source>
</evidence>
<dbReference type="SUPFAM" id="SSF52129">
    <property type="entry name" value="Caspase-like"/>
    <property type="match status" value="1"/>
</dbReference>
<dbReference type="KEGG" id="dpx:DAPPUDRAFT_99521"/>
<dbReference type="OMA" id="NGLFMEH"/>
<dbReference type="InterPro" id="IPR007110">
    <property type="entry name" value="Ig-like_dom"/>
</dbReference>
<feature type="domain" description="Ig-like" evidence="3">
    <location>
        <begin position="1"/>
        <end position="74"/>
    </location>
</feature>
<dbReference type="Gene3D" id="3.40.50.1460">
    <property type="match status" value="1"/>
</dbReference>
<dbReference type="InterPro" id="IPR011600">
    <property type="entry name" value="Pept_C14_caspase"/>
</dbReference>
<dbReference type="Pfam" id="PF00656">
    <property type="entry name" value="Peptidase_C14"/>
    <property type="match status" value="1"/>
</dbReference>
<dbReference type="Proteomes" id="UP000000305">
    <property type="component" value="Unassembled WGS sequence"/>
</dbReference>
<dbReference type="PANTHER" id="PTHR22576">
    <property type="entry name" value="MUCOSA ASSOCIATED LYMPHOID TISSUE LYMPHOMA TRANSLOCATION PROTEIN 1/PARACASPASE"/>
    <property type="match status" value="1"/>
</dbReference>
<dbReference type="CDD" id="cd00096">
    <property type="entry name" value="Ig"/>
    <property type="match status" value="2"/>
</dbReference>
<dbReference type="SUPFAM" id="SSF48726">
    <property type="entry name" value="Immunoglobulin"/>
    <property type="match status" value="2"/>
</dbReference>
<keyword evidence="1" id="KW-1015">Disulfide bond</keyword>
<dbReference type="GO" id="GO:0006508">
    <property type="term" value="P:proteolysis"/>
    <property type="evidence" value="ECO:0007669"/>
    <property type="project" value="InterPro"/>
</dbReference>
<dbReference type="SMART" id="SM00408">
    <property type="entry name" value="IGc2"/>
    <property type="match status" value="2"/>
</dbReference>
<feature type="domain" description="Ig-like" evidence="3">
    <location>
        <begin position="83"/>
        <end position="157"/>
    </location>
</feature>
<sequence>MNTTVELGFEVSSDGFPKPKFQWFLNDAPLASESATFNPLVIPNFRNSDAGFYKCEITQQCRDGSFQTISTGTSKMTLENCAPFVVTEPQDLCTDPGNVIELSCMIEGNPIPRFQWYKNDYPISNEVTTILKISSAVPQHSGRYRCLATNSEGKTLTKEVFVEVRLPPTSQRLRAAFSDVPTQHSASMKQALLIGNWTYDAHGLRKVRADVKTLHDILYKMEFEVISLCNLGKVEILHAADRLCELLLPDAYVVVYFAGHGIHYSGHDYLMPVDLKMNSEYSVRDLVDGNEIIARIQQRHPKLLVVLLDMCRTIPQQGINSRIADELLRQVPRDSRSNLVMAWATAENSFAYEMGYEENGIFMTYLKRAMENRNILVTDMLERLKQNFKQEIPIEAKDQMPITSSSLAEPLSLYDPVDGSVIGGSLWNDCQMLAISWKELPQKQIATIQTNGWVIHIYIQFGMMDDCFSNGLKIELTTEGYDKITFQPSIHPPVLELLEVKHQMDLKKCTITLHKLQALMEDASLVLRIAEFPNERILVHFGQPLIAVARLSANYF</sequence>
<dbReference type="STRING" id="6669.E9G767"/>
<keyword evidence="2" id="KW-0393">Immunoglobulin domain</keyword>
<dbReference type="OrthoDB" id="417046at2759"/>
<dbReference type="InterPro" id="IPR003599">
    <property type="entry name" value="Ig_sub"/>
</dbReference>
<dbReference type="HOGENOM" id="CLU_418178_0_0_1"/>
<accession>E9G767</accession>
<dbReference type="PhylomeDB" id="E9G767"/>
<protein>
    <recommendedName>
        <fullName evidence="3">Ig-like domain-containing protein</fullName>
    </recommendedName>
</protein>
<dbReference type="InterPro" id="IPR029030">
    <property type="entry name" value="Caspase-like_dom_sf"/>
</dbReference>
<reference evidence="4 5" key="1">
    <citation type="journal article" date="2011" name="Science">
        <title>The ecoresponsive genome of Daphnia pulex.</title>
        <authorList>
            <person name="Colbourne J.K."/>
            <person name="Pfrender M.E."/>
            <person name="Gilbert D."/>
            <person name="Thomas W.K."/>
            <person name="Tucker A."/>
            <person name="Oakley T.H."/>
            <person name="Tokishita S."/>
            <person name="Aerts A."/>
            <person name="Arnold G.J."/>
            <person name="Basu M.K."/>
            <person name="Bauer D.J."/>
            <person name="Caceres C.E."/>
            <person name="Carmel L."/>
            <person name="Casola C."/>
            <person name="Choi J.H."/>
            <person name="Detter J.C."/>
            <person name="Dong Q."/>
            <person name="Dusheyko S."/>
            <person name="Eads B.D."/>
            <person name="Frohlich T."/>
            <person name="Geiler-Samerotte K.A."/>
            <person name="Gerlach D."/>
            <person name="Hatcher P."/>
            <person name="Jogdeo S."/>
            <person name="Krijgsveld J."/>
            <person name="Kriventseva E.V."/>
            <person name="Kultz D."/>
            <person name="Laforsch C."/>
            <person name="Lindquist E."/>
            <person name="Lopez J."/>
            <person name="Manak J.R."/>
            <person name="Muller J."/>
            <person name="Pangilinan J."/>
            <person name="Patwardhan R.P."/>
            <person name="Pitluck S."/>
            <person name="Pritham E.J."/>
            <person name="Rechtsteiner A."/>
            <person name="Rho M."/>
            <person name="Rogozin I.B."/>
            <person name="Sakarya O."/>
            <person name="Salamov A."/>
            <person name="Schaack S."/>
            <person name="Shapiro H."/>
            <person name="Shiga Y."/>
            <person name="Skalitzky C."/>
            <person name="Smith Z."/>
            <person name="Souvorov A."/>
            <person name="Sung W."/>
            <person name="Tang Z."/>
            <person name="Tsuchiya D."/>
            <person name="Tu H."/>
            <person name="Vos H."/>
            <person name="Wang M."/>
            <person name="Wolf Y.I."/>
            <person name="Yamagata H."/>
            <person name="Yamada T."/>
            <person name="Ye Y."/>
            <person name="Shaw J.R."/>
            <person name="Andrews J."/>
            <person name="Crease T.J."/>
            <person name="Tang H."/>
            <person name="Lucas S.M."/>
            <person name="Robertson H.M."/>
            <person name="Bork P."/>
            <person name="Koonin E.V."/>
            <person name="Zdobnov E.M."/>
            <person name="Grigoriev I.V."/>
            <person name="Lynch M."/>
            <person name="Boore J.L."/>
        </authorList>
    </citation>
    <scope>NUCLEOTIDE SEQUENCE [LARGE SCALE GENOMIC DNA]</scope>
</reference>
<name>E9G767_DAPPU</name>
<evidence type="ECO:0000256" key="2">
    <source>
        <dbReference type="ARBA" id="ARBA00023319"/>
    </source>
</evidence>
<keyword evidence="5" id="KW-1185">Reference proteome</keyword>
<evidence type="ECO:0000256" key="1">
    <source>
        <dbReference type="ARBA" id="ARBA00023157"/>
    </source>
</evidence>
<dbReference type="EMBL" id="GL732534">
    <property type="protein sequence ID" value="EFX84412.1"/>
    <property type="molecule type" value="Genomic_DNA"/>
</dbReference>
<dbReference type="GO" id="GO:0004197">
    <property type="term" value="F:cysteine-type endopeptidase activity"/>
    <property type="evidence" value="ECO:0007669"/>
    <property type="project" value="InterPro"/>
</dbReference>
<dbReference type="InterPro" id="IPR013783">
    <property type="entry name" value="Ig-like_fold"/>
</dbReference>
<dbReference type="InParanoid" id="E9G767"/>